<name>A0A091B085_9GAMM</name>
<organism evidence="1 2">
    <name type="scientific">Arenimonas metalli CF5-1</name>
    <dbReference type="NCBI Taxonomy" id="1384056"/>
    <lineage>
        <taxon>Bacteria</taxon>
        <taxon>Pseudomonadati</taxon>
        <taxon>Pseudomonadota</taxon>
        <taxon>Gammaproteobacteria</taxon>
        <taxon>Lysobacterales</taxon>
        <taxon>Lysobacteraceae</taxon>
        <taxon>Arenimonas</taxon>
    </lineage>
</organism>
<dbReference type="Pfam" id="PF04375">
    <property type="entry name" value="HemX"/>
    <property type="match status" value="1"/>
</dbReference>
<accession>A0A091B085</accession>
<dbReference type="InterPro" id="IPR007470">
    <property type="entry name" value="HemX"/>
</dbReference>
<dbReference type="PANTHER" id="PTHR38043">
    <property type="entry name" value="PROTEIN HEMX"/>
    <property type="match status" value="1"/>
</dbReference>
<keyword evidence="2" id="KW-1185">Reference proteome</keyword>
<dbReference type="AlphaFoldDB" id="A0A091B085"/>
<proteinExistence type="predicted"/>
<dbReference type="RefSeq" id="WP_034213620.1">
    <property type="nucleotide sequence ID" value="NZ_AVCK01000033.1"/>
</dbReference>
<gene>
    <name evidence="1" type="ORF">N787_03065</name>
</gene>
<dbReference type="PATRIC" id="fig|1384056.3.peg.2015"/>
<dbReference type="eggNOG" id="COG2959">
    <property type="taxonomic scope" value="Bacteria"/>
</dbReference>
<comment type="caution">
    <text evidence="1">The sequence shown here is derived from an EMBL/GenBank/DDBJ whole genome shotgun (WGS) entry which is preliminary data.</text>
</comment>
<evidence type="ECO:0000313" key="1">
    <source>
        <dbReference type="EMBL" id="KFN45121.1"/>
    </source>
</evidence>
<dbReference type="EMBL" id="AVCK01000033">
    <property type="protein sequence ID" value="KFN45121.1"/>
    <property type="molecule type" value="Genomic_DNA"/>
</dbReference>
<protein>
    <submittedName>
        <fullName evidence="1">Uncharacterized protein</fullName>
    </submittedName>
</protein>
<dbReference type="PANTHER" id="PTHR38043:SF1">
    <property type="entry name" value="PROTEIN HEMX"/>
    <property type="match status" value="1"/>
</dbReference>
<dbReference type="Proteomes" id="UP000029393">
    <property type="component" value="Unassembled WGS sequence"/>
</dbReference>
<reference evidence="1 2" key="1">
    <citation type="submission" date="2013-09" db="EMBL/GenBank/DDBJ databases">
        <title>Genome sequencing of Arenimonas metalli.</title>
        <authorList>
            <person name="Chen F."/>
            <person name="Wang G."/>
        </authorList>
    </citation>
    <scope>NUCLEOTIDE SEQUENCE [LARGE SCALE GENOMIC DNA]</scope>
    <source>
        <strain evidence="1 2">CF5-1</strain>
    </source>
</reference>
<sequence length="164" mass="17500">NLRQTLGQELAALRALPADPRGVAAGELDALQASLPRLASRAPGAPPASGTGSGWQRLLDAIVQVRPSSTQDLISPADRATGEAALGLELALARIALDRRDEAAFRAAVVRIDQWLQRLYAEDATLRERRERLAALGTLDLSPDLPMSGSGLQQLRDLRRGLAP</sequence>
<evidence type="ECO:0000313" key="2">
    <source>
        <dbReference type="Proteomes" id="UP000029393"/>
    </source>
</evidence>
<feature type="non-terminal residue" evidence="1">
    <location>
        <position position="1"/>
    </location>
</feature>